<dbReference type="Pfam" id="PF11794">
    <property type="entry name" value="HpaB_N"/>
    <property type="match status" value="1"/>
</dbReference>
<dbReference type="Gene3D" id="1.10.3140.10">
    <property type="entry name" value="4-hydroxybutyryl-coa dehydratase, domain 1"/>
    <property type="match status" value="1"/>
</dbReference>
<dbReference type="InterPro" id="IPR004925">
    <property type="entry name" value="HpaB/PvcC/4-BUDH"/>
</dbReference>
<evidence type="ECO:0000256" key="3">
    <source>
        <dbReference type="ARBA" id="ARBA00023002"/>
    </source>
</evidence>
<dbReference type="OrthoDB" id="9785230at2"/>
<evidence type="ECO:0000259" key="7">
    <source>
        <dbReference type="Pfam" id="PF11794"/>
    </source>
</evidence>
<dbReference type="InterPro" id="IPR012687">
    <property type="entry name" value="HpaB_Deino-type"/>
</dbReference>
<sequence length="518" mass="57924">MPIKSGKQYTDRIDRAKADIWLHGRRVSEPVSVHPAFRGLVSTQASLYDMQGEEEYKSAMTYASPVTGDPVGLSFLRPVTKPDLERRRKMMSLWAGRHHGFLGRAPDYMNTAVMAFGAAAGLLTEHNPQYADNMRNYYEYCRENDITLSHAFIVPHSGRLSTFLKTLEQPEAARVIEKNKDGIVVSGAFLLATQGATAEEILIFPAPLPSLADENPHAFAFAVPNHLPGIRFICRESFAAGDSPFDYPLSSRFEEMDMLVVFDRVLVPHDRVFLYGDESLASSFIEQSRFHTHATHQVLCRNIAKTEFVLGTVESMIQMLGLRTYTQVVEKAAEIIAALETLKALLAASELQAKPDRWGTMVPAPEPLYTANFLYPKLYPRMIEIIQLIGASGLVMIPGEQDFLSPAEGDLSRYLKGIDADARQRVGLFRLAWELGASSFAGRQTLYERFFFGDSVKVANRLYNNYEDKDMCRDKVSRFVAKGIAPTSGHTGEAGDDAAKQLHSQQIKKRRKRASEQS</sequence>
<dbReference type="InterPro" id="IPR024719">
    <property type="entry name" value="HpaB/PvcC/4-BUDH_C"/>
</dbReference>
<dbReference type="InterPro" id="IPR009100">
    <property type="entry name" value="AcylCoA_DH/oxidase_NM_dom_sf"/>
</dbReference>
<organism evidence="8 9">
    <name type="scientific">Paenibacillus hemerocallicola</name>
    <dbReference type="NCBI Taxonomy" id="1172614"/>
    <lineage>
        <taxon>Bacteria</taxon>
        <taxon>Bacillati</taxon>
        <taxon>Bacillota</taxon>
        <taxon>Bacilli</taxon>
        <taxon>Bacillales</taxon>
        <taxon>Paenibacillaceae</taxon>
        <taxon>Paenibacillus</taxon>
    </lineage>
</organism>
<gene>
    <name evidence="8" type="primary">hpaB</name>
    <name evidence="8" type="ORF">FE784_15430</name>
</gene>
<evidence type="ECO:0000313" key="9">
    <source>
        <dbReference type="Proteomes" id="UP000307943"/>
    </source>
</evidence>
<evidence type="ECO:0000256" key="1">
    <source>
        <dbReference type="ARBA" id="ARBA00022630"/>
    </source>
</evidence>
<feature type="domain" description="HpaB/PvcC/4-BUDH C-terminal" evidence="6">
    <location>
        <begin position="282"/>
        <end position="479"/>
    </location>
</feature>
<keyword evidence="2 4" id="KW-0274">FAD</keyword>
<keyword evidence="9" id="KW-1185">Reference proteome</keyword>
<dbReference type="AlphaFoldDB" id="A0A5C4TAG0"/>
<keyword evidence="3 8" id="KW-0560">Oxidoreductase</keyword>
<dbReference type="GO" id="GO:0052881">
    <property type="term" value="F:4-hydroxyphenylacetate 3-monooxygenase activity"/>
    <property type="evidence" value="ECO:0007669"/>
    <property type="project" value="UniProtKB-EC"/>
</dbReference>
<dbReference type="EC" id="1.14.14.9" evidence="8"/>
<reference evidence="8 9" key="1">
    <citation type="submission" date="2019-05" db="EMBL/GenBank/DDBJ databases">
        <title>We sequenced the genome of Paenibacillus hemerocallicola KCTC 33185 for further insight into its adaptation and study the phylogeny of Paenibacillus.</title>
        <authorList>
            <person name="Narsing Rao M.P."/>
        </authorList>
    </citation>
    <scope>NUCLEOTIDE SEQUENCE [LARGE SCALE GENOMIC DNA]</scope>
    <source>
        <strain evidence="8 9">KCTC 33185</strain>
    </source>
</reference>
<dbReference type="GO" id="GO:0010124">
    <property type="term" value="P:phenylacetate catabolic process"/>
    <property type="evidence" value="ECO:0007669"/>
    <property type="project" value="InterPro"/>
</dbReference>
<keyword evidence="8" id="KW-0503">Monooxygenase</keyword>
<dbReference type="SUPFAM" id="SSF56645">
    <property type="entry name" value="Acyl-CoA dehydrogenase NM domain-like"/>
    <property type="match status" value="1"/>
</dbReference>
<dbReference type="Gene3D" id="1.20.140.10">
    <property type="entry name" value="Butyryl-CoA Dehydrogenase, subunit A, domain 3"/>
    <property type="match status" value="1"/>
</dbReference>
<proteinExistence type="predicted"/>
<comment type="caution">
    <text evidence="8">The sequence shown here is derived from an EMBL/GenBank/DDBJ whole genome shotgun (WGS) entry which is preliminary data.</text>
</comment>
<dbReference type="RefSeq" id="WP_139603102.1">
    <property type="nucleotide sequence ID" value="NZ_VDCQ01000019.1"/>
</dbReference>
<dbReference type="EMBL" id="VDCQ01000019">
    <property type="protein sequence ID" value="TNJ65409.1"/>
    <property type="molecule type" value="Genomic_DNA"/>
</dbReference>
<protein>
    <submittedName>
        <fullName evidence="8">4-hydroxyphenylacetate 3-monooxygenase, oxygenase component</fullName>
        <ecNumber evidence="8">1.14.14.9</ecNumber>
    </submittedName>
</protein>
<feature type="compositionally biased region" description="Basic residues" evidence="5">
    <location>
        <begin position="506"/>
        <end position="518"/>
    </location>
</feature>
<name>A0A5C4TAG0_9BACL</name>
<feature type="binding site" evidence="4">
    <location>
        <position position="193"/>
    </location>
    <ligand>
        <name>FAD</name>
        <dbReference type="ChEBI" id="CHEBI:57692"/>
    </ligand>
</feature>
<evidence type="ECO:0000259" key="6">
    <source>
        <dbReference type="Pfam" id="PF03241"/>
    </source>
</evidence>
<dbReference type="InterPro" id="IPR024674">
    <property type="entry name" value="HpaB/PvcC/4-BUDH_N"/>
</dbReference>
<keyword evidence="1" id="KW-0285">Flavoprotein</keyword>
<evidence type="ECO:0000256" key="2">
    <source>
        <dbReference type="ARBA" id="ARBA00022827"/>
    </source>
</evidence>
<feature type="domain" description="HpaB/PvcC/4-BUDH N-terminal" evidence="7">
    <location>
        <begin position="6"/>
        <end position="274"/>
    </location>
</feature>
<dbReference type="NCBIfam" id="TIGR02309">
    <property type="entry name" value="HpaB-1"/>
    <property type="match status" value="1"/>
</dbReference>
<feature type="region of interest" description="Disordered" evidence="5">
    <location>
        <begin position="485"/>
        <end position="518"/>
    </location>
</feature>
<accession>A0A5C4TAG0</accession>
<dbReference type="PIRSF" id="PIRSF000331">
    <property type="entry name" value="HpaA_HpaB"/>
    <property type="match status" value="1"/>
</dbReference>
<dbReference type="Pfam" id="PF03241">
    <property type="entry name" value="HpaB"/>
    <property type="match status" value="1"/>
</dbReference>
<dbReference type="Proteomes" id="UP000307943">
    <property type="component" value="Unassembled WGS sequence"/>
</dbReference>
<evidence type="ECO:0000256" key="5">
    <source>
        <dbReference type="SAM" id="MobiDB-lite"/>
    </source>
</evidence>
<dbReference type="SUPFAM" id="SSF47203">
    <property type="entry name" value="Acyl-CoA dehydrogenase C-terminal domain-like"/>
    <property type="match status" value="1"/>
</dbReference>
<dbReference type="InterPro" id="IPR046373">
    <property type="entry name" value="Acyl-CoA_Oxase/DH_mid-dom_sf"/>
</dbReference>
<dbReference type="PANTHER" id="PTHR36117:SF3">
    <property type="entry name" value="4-HYDROXYPHENYLACETATE 3-MONOOXYGENASE-RELATED"/>
    <property type="match status" value="1"/>
</dbReference>
<evidence type="ECO:0000256" key="4">
    <source>
        <dbReference type="PIRSR" id="PIRSR000331-2"/>
    </source>
</evidence>
<evidence type="ECO:0000313" key="8">
    <source>
        <dbReference type="EMBL" id="TNJ65409.1"/>
    </source>
</evidence>
<dbReference type="GO" id="GO:0016627">
    <property type="term" value="F:oxidoreductase activity, acting on the CH-CH group of donors"/>
    <property type="evidence" value="ECO:0007669"/>
    <property type="project" value="InterPro"/>
</dbReference>
<dbReference type="Gene3D" id="2.40.110.10">
    <property type="entry name" value="Butyryl-CoA Dehydrogenase, subunit A, domain 2"/>
    <property type="match status" value="1"/>
</dbReference>
<dbReference type="InterPro" id="IPR036250">
    <property type="entry name" value="AcylCo_DH-like_C"/>
</dbReference>
<dbReference type="PANTHER" id="PTHR36117">
    <property type="entry name" value="4-HYDROXYPHENYLACETATE 3-MONOOXYGENASE-RELATED"/>
    <property type="match status" value="1"/>
</dbReference>
<dbReference type="GO" id="GO:0050660">
    <property type="term" value="F:flavin adenine dinucleotide binding"/>
    <property type="evidence" value="ECO:0007669"/>
    <property type="project" value="InterPro"/>
</dbReference>